<keyword evidence="4 7" id="KW-1133">Transmembrane helix</keyword>
<evidence type="ECO:0000256" key="6">
    <source>
        <dbReference type="SAM" id="MobiDB-lite"/>
    </source>
</evidence>
<feature type="domain" description="Ion transport" evidence="8">
    <location>
        <begin position="22"/>
        <end position="155"/>
    </location>
</feature>
<evidence type="ECO:0000256" key="2">
    <source>
        <dbReference type="ARBA" id="ARBA00022692"/>
    </source>
</evidence>
<feature type="compositionally biased region" description="Polar residues" evidence="6">
    <location>
        <begin position="352"/>
        <end position="363"/>
    </location>
</feature>
<dbReference type="GO" id="GO:0005262">
    <property type="term" value="F:calcium channel activity"/>
    <property type="evidence" value="ECO:0007669"/>
    <property type="project" value="TreeGrafter"/>
</dbReference>
<feature type="transmembrane region" description="Helical" evidence="7">
    <location>
        <begin position="59"/>
        <end position="81"/>
    </location>
</feature>
<dbReference type="Proteomes" id="UP001152795">
    <property type="component" value="Unassembled WGS sequence"/>
</dbReference>
<keyword evidence="9" id="KW-0675">Receptor</keyword>
<comment type="caution">
    <text evidence="9">The sequence shown here is derived from an EMBL/GenBank/DDBJ whole genome shotgun (WGS) entry which is preliminary data.</text>
</comment>
<evidence type="ECO:0000256" key="3">
    <source>
        <dbReference type="ARBA" id="ARBA00022737"/>
    </source>
</evidence>
<evidence type="ECO:0000256" key="4">
    <source>
        <dbReference type="ARBA" id="ARBA00022989"/>
    </source>
</evidence>
<feature type="transmembrane region" description="Helical" evidence="7">
    <location>
        <begin position="122"/>
        <end position="147"/>
    </location>
</feature>
<keyword evidence="2 7" id="KW-0812">Transmembrane</keyword>
<dbReference type="GO" id="GO:0005886">
    <property type="term" value="C:plasma membrane"/>
    <property type="evidence" value="ECO:0007669"/>
    <property type="project" value="TreeGrafter"/>
</dbReference>
<feature type="compositionally biased region" description="Polar residues" evidence="6">
    <location>
        <begin position="329"/>
        <end position="342"/>
    </location>
</feature>
<reference evidence="9" key="1">
    <citation type="submission" date="2020-04" db="EMBL/GenBank/DDBJ databases">
        <authorList>
            <person name="Alioto T."/>
            <person name="Alioto T."/>
            <person name="Gomez Garrido J."/>
        </authorList>
    </citation>
    <scope>NUCLEOTIDE SEQUENCE</scope>
    <source>
        <strain evidence="9">A484AB</strain>
    </source>
</reference>
<dbReference type="InterPro" id="IPR005821">
    <property type="entry name" value="Ion_trans_dom"/>
</dbReference>
<dbReference type="InterPro" id="IPR024862">
    <property type="entry name" value="TRPV"/>
</dbReference>
<dbReference type="PANTHER" id="PTHR10582">
    <property type="entry name" value="TRANSIENT RECEPTOR POTENTIAL ION CHANNEL PROTEIN"/>
    <property type="match status" value="1"/>
</dbReference>
<accession>A0A7D9ISP0</accession>
<dbReference type="AlphaFoldDB" id="A0A7D9ISP0"/>
<feature type="compositionally biased region" description="Basic and acidic residues" evidence="6">
    <location>
        <begin position="364"/>
        <end position="374"/>
    </location>
</feature>
<evidence type="ECO:0000313" key="10">
    <source>
        <dbReference type="Proteomes" id="UP001152795"/>
    </source>
</evidence>
<name>A0A7D9ISP0_PARCT</name>
<dbReference type="EMBL" id="CACRXK020007472">
    <property type="protein sequence ID" value="CAB4012341.1"/>
    <property type="molecule type" value="Genomic_DNA"/>
</dbReference>
<dbReference type="Pfam" id="PF00520">
    <property type="entry name" value="Ion_trans"/>
    <property type="match status" value="1"/>
</dbReference>
<evidence type="ECO:0000259" key="8">
    <source>
        <dbReference type="Pfam" id="PF00520"/>
    </source>
</evidence>
<proteinExistence type="predicted"/>
<gene>
    <name evidence="9" type="ORF">PACLA_8A067248</name>
</gene>
<dbReference type="OrthoDB" id="533508at2759"/>
<dbReference type="GO" id="GO:0098703">
    <property type="term" value="P:calcium ion import across plasma membrane"/>
    <property type="evidence" value="ECO:0007669"/>
    <property type="project" value="TreeGrafter"/>
</dbReference>
<protein>
    <submittedName>
        <fullName evidence="9">Transient receptor potential cation channel subfamily V member 3-like</fullName>
    </submittedName>
</protein>
<dbReference type="PANTHER" id="PTHR10582:SF33">
    <property type="entry name" value="TRANSIENT RECEPTOR POTENTIAL CHANNEL PYREXIA"/>
    <property type="match status" value="1"/>
</dbReference>
<keyword evidence="3" id="KW-0677">Repeat</keyword>
<feature type="region of interest" description="Disordered" evidence="6">
    <location>
        <begin position="317"/>
        <end position="403"/>
    </location>
</feature>
<comment type="subcellular location">
    <subcellularLocation>
        <location evidence="1">Membrane</location>
        <topology evidence="1">Multi-pass membrane protein</topology>
    </subcellularLocation>
</comment>
<keyword evidence="10" id="KW-1185">Reference proteome</keyword>
<evidence type="ECO:0000256" key="1">
    <source>
        <dbReference type="ARBA" id="ARBA00004141"/>
    </source>
</evidence>
<dbReference type="Gene3D" id="1.10.287.70">
    <property type="match status" value="1"/>
</dbReference>
<evidence type="ECO:0000256" key="5">
    <source>
        <dbReference type="ARBA" id="ARBA00023136"/>
    </source>
</evidence>
<sequence>MAMHIAYYKIDANDDIRFAYTRILSIANLVVSLRLLKDLRSFPGIGTLVIILGQTSGDFINWAFLFFLIFIPFSASFWIIFGGPSLKPVLHYDKAASLLYSVFRMAVGDDFNLEGLVAAEPVMARILTVMYVTAMTIVTLNLLIALLSETFARVHGNAQANAIMQRAIRVIEAERTLTKEKKVNYREYIKMNCSPEIMDSVVDVAAPESITSSQELTTNLTTLKQVLDDRFAKVCGKNKISDFDRLKDDIGKIKEHQTEDYYTLTAILRMVKQLQGDGPDEQIPGSSSPNKQREMKIQFPSLRKNDIIVIQETSNVPYLGENSSDRGENTNLLNGEQSQDNLSGGEPDEQIPGSSSPETSNVSDRGENSSDRGENINLNGEQAQDNLSGDLEGWDTDSIHSIT</sequence>
<keyword evidence="5 7" id="KW-0472">Membrane</keyword>
<evidence type="ECO:0000256" key="7">
    <source>
        <dbReference type="SAM" id="Phobius"/>
    </source>
</evidence>
<evidence type="ECO:0000313" key="9">
    <source>
        <dbReference type="EMBL" id="CAB4012341.1"/>
    </source>
</evidence>
<feature type="compositionally biased region" description="Polar residues" evidence="6">
    <location>
        <begin position="376"/>
        <end position="387"/>
    </location>
</feature>
<organism evidence="9 10">
    <name type="scientific">Paramuricea clavata</name>
    <name type="common">Red gorgonian</name>
    <name type="synonym">Violescent sea-whip</name>
    <dbReference type="NCBI Taxonomy" id="317549"/>
    <lineage>
        <taxon>Eukaryota</taxon>
        <taxon>Metazoa</taxon>
        <taxon>Cnidaria</taxon>
        <taxon>Anthozoa</taxon>
        <taxon>Octocorallia</taxon>
        <taxon>Malacalcyonacea</taxon>
        <taxon>Plexauridae</taxon>
        <taxon>Paramuricea</taxon>
    </lineage>
</organism>